<dbReference type="Pfam" id="PF20674">
    <property type="entry name" value="SpaA_3"/>
    <property type="match status" value="1"/>
</dbReference>
<evidence type="ECO:0000259" key="1">
    <source>
        <dbReference type="Pfam" id="PF20674"/>
    </source>
</evidence>
<reference evidence="2" key="1">
    <citation type="submission" date="2024-07" db="EMBL/GenBank/DDBJ databases">
        <authorList>
            <person name="Yu S.T."/>
        </authorList>
    </citation>
    <scope>NUCLEOTIDE SEQUENCE</scope>
    <source>
        <strain evidence="2">Y1</strain>
    </source>
</reference>
<gene>
    <name evidence="2" type="ORF">AB2U05_33575</name>
</gene>
<name>A0AB39TVF5_9ACTN</name>
<evidence type="ECO:0000313" key="2">
    <source>
        <dbReference type="EMBL" id="XDQ83089.1"/>
    </source>
</evidence>
<accession>A0AB39TVF5</accession>
<dbReference type="EMBL" id="CP163445">
    <property type="protein sequence ID" value="XDQ83089.1"/>
    <property type="molecule type" value="Genomic_DNA"/>
</dbReference>
<dbReference type="AlphaFoldDB" id="A0AB39TVF5"/>
<organism evidence="2">
    <name type="scientific">Streptomyces sp. Y1</name>
    <dbReference type="NCBI Taxonomy" id="3238634"/>
    <lineage>
        <taxon>Bacteria</taxon>
        <taxon>Bacillati</taxon>
        <taxon>Actinomycetota</taxon>
        <taxon>Actinomycetes</taxon>
        <taxon>Kitasatosporales</taxon>
        <taxon>Streptomycetaceae</taxon>
        <taxon>Streptomyces</taxon>
    </lineage>
</organism>
<protein>
    <recommendedName>
        <fullName evidence="1">SpaA-like prealbumin fold domain-containing protein</fullName>
    </recommendedName>
</protein>
<feature type="domain" description="SpaA-like prealbumin fold" evidence="1">
    <location>
        <begin position="322"/>
        <end position="445"/>
    </location>
</feature>
<dbReference type="InterPro" id="IPR048834">
    <property type="entry name" value="SpaA_pre-album"/>
</dbReference>
<dbReference type="RefSeq" id="WP_369185280.1">
    <property type="nucleotide sequence ID" value="NZ_CP163445.1"/>
</dbReference>
<dbReference type="SUPFAM" id="SSF63829">
    <property type="entry name" value="Calcium-dependent phosphotriesterase"/>
    <property type="match status" value="1"/>
</dbReference>
<sequence>MSSPSSRWRSGIAGAVAVGLLLALSPLAAAGTGQKAPAGHRAPRAAGDALDCSGRTIYGIEQTSGSPSKLVAVTTSSIGAAQVTPSTVSTLPAGSFSANALGITNGGAAVYALNFPDAGGNALVYAYTVATGTWASFPVRLSQPFFVAGAVNPDNGIYYFANYGAGTASSPGVGTLYGFDTTTNTFIGAVGQFTLPFNSAGFSNGDITFDGAGNMYVLAQSGTDTVLALVQGPLPTTAGTQQLTLQKLSSISNPTSDSYNGDAFDSSGNLYVSFNKRQPDGTTRAELERINPNTGKVAAGPSTSTNTALFSDLASCALNPTLALQKNVVGRFAQTASSNDQFALSITGGGVTQNNKATTAGTATGLQPQAAGPVIGRPGQTYTLTETGASGADLANYTTTYDCVDTANGNASVASGNGTTITLPFPNTQADKPSPNVVCTFTNTPVPARPALSLAKTVREKQFTGPGQVFSLSSLNVLRSAAEGQPTSGPLPAP</sequence>
<proteinExistence type="predicted"/>